<evidence type="ECO:0000256" key="3">
    <source>
        <dbReference type="ARBA" id="ARBA00022884"/>
    </source>
</evidence>
<dbReference type="PANTHER" id="PTHR11581:SF0">
    <property type="entry name" value="SMALL RIBOSOMAL SUBUNIT PROTEIN ES4"/>
    <property type="match status" value="1"/>
</dbReference>
<keyword evidence="5 6" id="KW-0687">Ribonucleoprotein</keyword>
<evidence type="ECO:0000256" key="6">
    <source>
        <dbReference type="PIRNR" id="PIRNR002116"/>
    </source>
</evidence>
<dbReference type="FunCoup" id="A0A0G4FNE4">
    <property type="interactions" value="292"/>
</dbReference>
<dbReference type="HAMAP" id="MF_00485">
    <property type="entry name" value="Ribosomal_eS4"/>
    <property type="match status" value="1"/>
</dbReference>
<dbReference type="Pfam" id="PF00900">
    <property type="entry name" value="Ribosomal_S4e"/>
    <property type="match status" value="1"/>
</dbReference>
<gene>
    <name evidence="8" type="ORF">Vbra_606</name>
</gene>
<dbReference type="InterPro" id="IPR038237">
    <property type="entry name" value="Ribosomal_eS4_central_sf"/>
</dbReference>
<dbReference type="Gene3D" id="2.30.30.30">
    <property type="match status" value="1"/>
</dbReference>
<dbReference type="InterPro" id="IPR041982">
    <property type="entry name" value="Ribosomal_eS4_KOW"/>
</dbReference>
<dbReference type="InterPro" id="IPR013843">
    <property type="entry name" value="Ribosomal_eS4_N"/>
</dbReference>
<dbReference type="PIRSF" id="PIRSF002116">
    <property type="entry name" value="Ribosomal_S4"/>
    <property type="match status" value="1"/>
</dbReference>
<comment type="similarity">
    <text evidence="1 6">Belongs to the eukaryotic ribosomal protein eS4 family.</text>
</comment>
<dbReference type="SUPFAM" id="SSF55174">
    <property type="entry name" value="Alpha-L RNA-binding motif"/>
    <property type="match status" value="1"/>
</dbReference>
<protein>
    <recommendedName>
        <fullName evidence="6">40S ribosomal protein S4</fullName>
    </recommendedName>
</protein>
<dbReference type="InterPro" id="IPR032277">
    <property type="entry name" value="Ribosomal_eS4_C"/>
</dbReference>
<keyword evidence="9" id="KW-1185">Reference proteome</keyword>
<dbReference type="Proteomes" id="UP000041254">
    <property type="component" value="Unassembled WGS sequence"/>
</dbReference>
<dbReference type="AlphaFoldDB" id="A0A0G4FNE4"/>
<sequence length="265" mass="29805">MARGPKKHMKRVASPYHWMLDKMTGVYAPRPSTGPHKLRECLPLIILLRNKLKYALTYSEAKYICMQRAIKVDGKVRTDMGFPVGFQDTVTIDKTKQNFKMMLDPKGRYRCVSVSPSEAAKKLCRVVKVYLGPNGVPCATTHDGRTIRYVHPDVKVHDTLHIDISPEGKGVLDFIKFEVGNVCMCTGGHNIGRVGTIVSREKHPGAYEIVKVKDAKGHQFATRLANVFCIGKGTKPWCTLPKDKGIRLSIKEDREKRLQKQGSLM</sequence>
<dbReference type="Gene3D" id="3.10.290.10">
    <property type="entry name" value="RNA-binding S4 domain"/>
    <property type="match status" value="1"/>
</dbReference>
<dbReference type="VEuPathDB" id="CryptoDB:Vbra_606"/>
<dbReference type="GO" id="GO:0006412">
    <property type="term" value="P:translation"/>
    <property type="evidence" value="ECO:0007669"/>
    <property type="project" value="InterPro"/>
</dbReference>
<name>A0A0G4FNE4_VITBC</name>
<dbReference type="InterPro" id="IPR000876">
    <property type="entry name" value="Ribosomal_eS4"/>
</dbReference>
<dbReference type="InterPro" id="IPR014722">
    <property type="entry name" value="Rib_uL2_dom2"/>
</dbReference>
<dbReference type="Pfam" id="PF16121">
    <property type="entry name" value="40S_S4_C"/>
    <property type="match status" value="1"/>
</dbReference>
<keyword evidence="4 6" id="KW-0689">Ribosomal protein</keyword>
<dbReference type="Pfam" id="PF08071">
    <property type="entry name" value="RS4NT"/>
    <property type="match status" value="1"/>
</dbReference>
<dbReference type="PANTHER" id="PTHR11581">
    <property type="entry name" value="30S/40S RIBOSOMAL PROTEIN S4"/>
    <property type="match status" value="1"/>
</dbReference>
<accession>A0A0G4FNE4</accession>
<reference evidence="8 9" key="1">
    <citation type="submission" date="2014-11" db="EMBL/GenBank/DDBJ databases">
        <authorList>
            <person name="Zhu J."/>
            <person name="Qi W."/>
            <person name="Song R."/>
        </authorList>
    </citation>
    <scope>NUCLEOTIDE SEQUENCE [LARGE SCALE GENOMIC DNA]</scope>
</reference>
<dbReference type="Gene3D" id="2.40.50.740">
    <property type="match status" value="1"/>
</dbReference>
<dbReference type="GO" id="GO:0022627">
    <property type="term" value="C:cytosolic small ribosomal subunit"/>
    <property type="evidence" value="ECO:0007669"/>
    <property type="project" value="TreeGrafter"/>
</dbReference>
<dbReference type="OMA" id="GHIQLNL"/>
<evidence type="ECO:0000256" key="5">
    <source>
        <dbReference type="ARBA" id="ARBA00023274"/>
    </source>
</evidence>
<proteinExistence type="inferred from homology"/>
<dbReference type="EMBL" id="CDMY01000469">
    <property type="protein sequence ID" value="CEM15726.1"/>
    <property type="molecule type" value="Genomic_DNA"/>
</dbReference>
<dbReference type="GO" id="GO:0019843">
    <property type="term" value="F:rRNA binding"/>
    <property type="evidence" value="ECO:0007669"/>
    <property type="project" value="UniProtKB-UniRule"/>
</dbReference>
<dbReference type="CDD" id="cd00165">
    <property type="entry name" value="S4"/>
    <property type="match status" value="1"/>
</dbReference>
<dbReference type="InterPro" id="IPR013845">
    <property type="entry name" value="Ribosomal_eS4_central_region"/>
</dbReference>
<dbReference type="PROSITE" id="PS00528">
    <property type="entry name" value="RIBOSOMAL_S4E"/>
    <property type="match status" value="1"/>
</dbReference>
<dbReference type="CDD" id="cd06087">
    <property type="entry name" value="KOW_RPS4"/>
    <property type="match status" value="1"/>
</dbReference>
<dbReference type="OrthoDB" id="1109245at2759"/>
<dbReference type="GO" id="GO:0003735">
    <property type="term" value="F:structural constituent of ribosome"/>
    <property type="evidence" value="ECO:0007669"/>
    <property type="project" value="UniProtKB-UniRule"/>
</dbReference>
<dbReference type="InterPro" id="IPR018199">
    <property type="entry name" value="Ribosomal_eS4_N_CS"/>
</dbReference>
<dbReference type="FunFam" id="2.40.50.740:FF:000001">
    <property type="entry name" value="40S ribosomal protein S4"/>
    <property type="match status" value="1"/>
</dbReference>
<dbReference type="FunFam" id="2.30.30.30:FF:000005">
    <property type="entry name" value="40S ribosomal protein S4"/>
    <property type="match status" value="1"/>
</dbReference>
<dbReference type="Pfam" id="PF01479">
    <property type="entry name" value="S4"/>
    <property type="match status" value="1"/>
</dbReference>
<dbReference type="InterPro" id="IPR036986">
    <property type="entry name" value="S4_RNA-bd_sf"/>
</dbReference>
<dbReference type="FunFam" id="3.10.290.10:FF:000051">
    <property type="entry name" value="40S ribosomal protein S4, X isoform"/>
    <property type="match status" value="1"/>
</dbReference>
<evidence type="ECO:0000256" key="2">
    <source>
        <dbReference type="ARBA" id="ARBA00022730"/>
    </source>
</evidence>
<dbReference type="PhylomeDB" id="A0A0G4FNE4"/>
<dbReference type="PROSITE" id="PS50889">
    <property type="entry name" value="S4"/>
    <property type="match status" value="1"/>
</dbReference>
<dbReference type="STRING" id="1169540.A0A0G4FNE4"/>
<keyword evidence="2 6" id="KW-0699">rRNA-binding</keyword>
<evidence type="ECO:0000259" key="7">
    <source>
        <dbReference type="SMART" id="SM00363"/>
    </source>
</evidence>
<evidence type="ECO:0000256" key="4">
    <source>
        <dbReference type="ARBA" id="ARBA00022980"/>
    </source>
</evidence>
<evidence type="ECO:0000256" key="1">
    <source>
        <dbReference type="ARBA" id="ARBA00007500"/>
    </source>
</evidence>
<organism evidence="8 9">
    <name type="scientific">Vitrella brassicaformis (strain CCMP3155)</name>
    <dbReference type="NCBI Taxonomy" id="1169540"/>
    <lineage>
        <taxon>Eukaryota</taxon>
        <taxon>Sar</taxon>
        <taxon>Alveolata</taxon>
        <taxon>Colpodellida</taxon>
        <taxon>Vitrellaceae</taxon>
        <taxon>Vitrella</taxon>
    </lineage>
</organism>
<evidence type="ECO:0000313" key="8">
    <source>
        <dbReference type="EMBL" id="CEM15726.1"/>
    </source>
</evidence>
<dbReference type="SMART" id="SM00363">
    <property type="entry name" value="S4"/>
    <property type="match status" value="1"/>
</dbReference>
<feature type="domain" description="RNA-binding S4" evidence="7">
    <location>
        <begin position="42"/>
        <end position="100"/>
    </location>
</feature>
<dbReference type="InterPro" id="IPR002942">
    <property type="entry name" value="S4_RNA-bd"/>
</dbReference>
<dbReference type="InParanoid" id="A0A0G4FNE4"/>
<evidence type="ECO:0000313" key="9">
    <source>
        <dbReference type="Proteomes" id="UP000041254"/>
    </source>
</evidence>
<keyword evidence="3 6" id="KW-0694">RNA-binding</keyword>